<dbReference type="AlphaFoldDB" id="A0A813AYI4"/>
<dbReference type="Proteomes" id="UP000601435">
    <property type="component" value="Unassembled WGS sequence"/>
</dbReference>
<comment type="caution">
    <text evidence="2">The sequence shown here is derived from an EMBL/GenBank/DDBJ whole genome shotgun (WGS) entry which is preliminary data.</text>
</comment>
<protein>
    <submittedName>
        <fullName evidence="2">Uncharacterized protein</fullName>
    </submittedName>
</protein>
<name>A0A813AYI4_9DINO</name>
<proteinExistence type="predicted"/>
<evidence type="ECO:0000256" key="1">
    <source>
        <dbReference type="SAM" id="MobiDB-lite"/>
    </source>
</evidence>
<evidence type="ECO:0000313" key="3">
    <source>
        <dbReference type="Proteomes" id="UP000601435"/>
    </source>
</evidence>
<sequence>MRVAAAGASDLLLPGDPQGGHRHPTCAAHLVIFGSWRWVLNSRLRLWRNDPSSSRASSSFFPPRLADTHGA</sequence>
<reference evidence="2" key="1">
    <citation type="submission" date="2021-02" db="EMBL/GenBank/DDBJ databases">
        <authorList>
            <person name="Dougan E. K."/>
            <person name="Rhodes N."/>
            <person name="Thang M."/>
            <person name="Chan C."/>
        </authorList>
    </citation>
    <scope>NUCLEOTIDE SEQUENCE</scope>
</reference>
<gene>
    <name evidence="2" type="ORF">SNEC2469_LOCUS29226</name>
</gene>
<organism evidence="2 3">
    <name type="scientific">Symbiodinium necroappetens</name>
    <dbReference type="NCBI Taxonomy" id="1628268"/>
    <lineage>
        <taxon>Eukaryota</taxon>
        <taxon>Sar</taxon>
        <taxon>Alveolata</taxon>
        <taxon>Dinophyceae</taxon>
        <taxon>Suessiales</taxon>
        <taxon>Symbiodiniaceae</taxon>
        <taxon>Symbiodinium</taxon>
    </lineage>
</organism>
<dbReference type="EMBL" id="CAJNJA010065254">
    <property type="protein sequence ID" value="CAE7884878.1"/>
    <property type="molecule type" value="Genomic_DNA"/>
</dbReference>
<evidence type="ECO:0000313" key="2">
    <source>
        <dbReference type="EMBL" id="CAE7884878.1"/>
    </source>
</evidence>
<keyword evidence="3" id="KW-1185">Reference proteome</keyword>
<feature type="region of interest" description="Disordered" evidence="1">
    <location>
        <begin position="49"/>
        <end position="71"/>
    </location>
</feature>
<feature type="compositionally biased region" description="Low complexity" evidence="1">
    <location>
        <begin position="51"/>
        <end position="64"/>
    </location>
</feature>
<accession>A0A813AYI4</accession>